<dbReference type="EMBL" id="JYDR01000356">
    <property type="protein sequence ID" value="KRY64560.1"/>
    <property type="molecule type" value="Genomic_DNA"/>
</dbReference>
<comment type="caution">
    <text evidence="3">The sequence shown here is derived from an EMBL/GenBank/DDBJ whole genome shotgun (WGS) entry which is preliminary data.</text>
</comment>
<dbReference type="AlphaFoldDB" id="A0A0V1EBU5"/>
<evidence type="ECO:0000313" key="3">
    <source>
        <dbReference type="EMBL" id="KRY70691.1"/>
    </source>
</evidence>
<keyword evidence="7" id="KW-1185">Reference proteome</keyword>
<dbReference type="Proteomes" id="UP000054632">
    <property type="component" value="Unassembled WGS sequence"/>
</dbReference>
<gene>
    <name evidence="4" type="ORF">T4A_11036</name>
    <name evidence="2" type="ORF">T4A_8376</name>
    <name evidence="3" type="ORF">T4A_8724</name>
    <name evidence="5" type="ORF">T4B_253</name>
    <name evidence="1" type="ORF">T4E_3077</name>
</gene>
<evidence type="ECO:0000313" key="1">
    <source>
        <dbReference type="EMBL" id="KRX96678.1"/>
    </source>
</evidence>
<reference evidence="6 7" key="1">
    <citation type="submission" date="2015-01" db="EMBL/GenBank/DDBJ databases">
        <title>Evolution of Trichinella species and genotypes.</title>
        <authorList>
            <person name="Korhonen P.K."/>
            <person name="Edoardo P."/>
            <person name="Giuseppe L.R."/>
            <person name="Gasser R.B."/>
        </authorList>
    </citation>
    <scope>NUCLEOTIDE SEQUENCE [LARGE SCALE GENOMIC DNA]</scope>
    <source>
        <strain evidence="3">ISS13</strain>
        <strain evidence="1">ISS141</strain>
        <strain evidence="5">ISS588</strain>
    </source>
</reference>
<sequence>MGHRDMEAVRKLTKEQLVNGIEICECDIENDCEICLTGKMSSTTFSKVADGAKKQIELVHMV</sequence>
<dbReference type="EMBL" id="JYDU01000041">
    <property type="protein sequence ID" value="KRX96678.1"/>
    <property type="molecule type" value="Genomic_DNA"/>
</dbReference>
<dbReference type="EMBL" id="JYDR01000069">
    <property type="protein sequence ID" value="KRY70692.1"/>
    <property type="molecule type" value="Genomic_DNA"/>
</dbReference>
<accession>A0A0V1EBU5</accession>
<evidence type="ECO:0000313" key="4">
    <source>
        <dbReference type="EMBL" id="KRY70692.1"/>
    </source>
</evidence>
<dbReference type="EMBL" id="JYDS01000036">
    <property type="protein sequence ID" value="KRZ30271.1"/>
    <property type="molecule type" value="Genomic_DNA"/>
</dbReference>
<dbReference type="Proteomes" id="UP000054805">
    <property type="component" value="Unassembled WGS sequence"/>
</dbReference>
<evidence type="ECO:0000313" key="6">
    <source>
        <dbReference type="Proteomes" id="UP000054632"/>
    </source>
</evidence>
<organism evidence="3 6">
    <name type="scientific">Trichinella pseudospiralis</name>
    <name type="common">Parasitic roundworm</name>
    <dbReference type="NCBI Taxonomy" id="6337"/>
    <lineage>
        <taxon>Eukaryota</taxon>
        <taxon>Metazoa</taxon>
        <taxon>Ecdysozoa</taxon>
        <taxon>Nematoda</taxon>
        <taxon>Enoplea</taxon>
        <taxon>Dorylaimia</taxon>
        <taxon>Trichinellida</taxon>
        <taxon>Trichinellidae</taxon>
        <taxon>Trichinella</taxon>
    </lineage>
</organism>
<evidence type="ECO:0008006" key="8">
    <source>
        <dbReference type="Google" id="ProtNLM"/>
    </source>
</evidence>
<evidence type="ECO:0000313" key="2">
    <source>
        <dbReference type="EMBL" id="KRY64560.1"/>
    </source>
</evidence>
<name>A0A0V1EBU5_TRIPS</name>
<dbReference type="EMBL" id="JYDR01000069">
    <property type="protein sequence ID" value="KRY70691.1"/>
    <property type="molecule type" value="Genomic_DNA"/>
</dbReference>
<proteinExistence type="predicted"/>
<evidence type="ECO:0000313" key="5">
    <source>
        <dbReference type="EMBL" id="KRZ30271.1"/>
    </source>
</evidence>
<evidence type="ECO:0000313" key="7">
    <source>
        <dbReference type="Proteomes" id="UP000054805"/>
    </source>
</evidence>
<protein>
    <recommendedName>
        <fullName evidence="8">GAG-pre-integrase domain-containing protein</fullName>
    </recommendedName>
</protein>
<dbReference type="Proteomes" id="UP000054815">
    <property type="component" value="Unassembled WGS sequence"/>
</dbReference>
<dbReference type="STRING" id="6337.A0A0V1EBU5"/>